<organism evidence="3 4">
    <name type="scientific">Exidia glandulosa HHB12029</name>
    <dbReference type="NCBI Taxonomy" id="1314781"/>
    <lineage>
        <taxon>Eukaryota</taxon>
        <taxon>Fungi</taxon>
        <taxon>Dikarya</taxon>
        <taxon>Basidiomycota</taxon>
        <taxon>Agaricomycotina</taxon>
        <taxon>Agaricomycetes</taxon>
        <taxon>Auriculariales</taxon>
        <taxon>Exidiaceae</taxon>
        <taxon>Exidia</taxon>
    </lineage>
</organism>
<dbReference type="InParanoid" id="A0A165INS4"/>
<accession>A0A165INS4</accession>
<gene>
    <name evidence="3" type="ORF">EXIGLDRAFT_716904</name>
</gene>
<keyword evidence="4" id="KW-1185">Reference proteome</keyword>
<name>A0A165INS4_EXIGL</name>
<evidence type="ECO:0000313" key="4">
    <source>
        <dbReference type="Proteomes" id="UP000077266"/>
    </source>
</evidence>
<protein>
    <submittedName>
        <fullName evidence="3">Uncharacterized protein</fullName>
    </submittedName>
</protein>
<dbReference type="EMBL" id="KV425986">
    <property type="protein sequence ID" value="KZV93661.1"/>
    <property type="molecule type" value="Genomic_DNA"/>
</dbReference>
<reference evidence="3 4" key="1">
    <citation type="journal article" date="2016" name="Mol. Biol. Evol.">
        <title>Comparative Genomics of Early-Diverging Mushroom-Forming Fungi Provides Insights into the Origins of Lignocellulose Decay Capabilities.</title>
        <authorList>
            <person name="Nagy L.G."/>
            <person name="Riley R."/>
            <person name="Tritt A."/>
            <person name="Adam C."/>
            <person name="Daum C."/>
            <person name="Floudas D."/>
            <person name="Sun H."/>
            <person name="Yadav J.S."/>
            <person name="Pangilinan J."/>
            <person name="Larsson K.H."/>
            <person name="Matsuura K."/>
            <person name="Barry K."/>
            <person name="Labutti K."/>
            <person name="Kuo R."/>
            <person name="Ohm R.A."/>
            <person name="Bhattacharya S.S."/>
            <person name="Shirouzu T."/>
            <person name="Yoshinaga Y."/>
            <person name="Martin F.M."/>
            <person name="Grigoriev I.V."/>
            <person name="Hibbett D.S."/>
        </authorList>
    </citation>
    <scope>NUCLEOTIDE SEQUENCE [LARGE SCALE GENOMIC DNA]</scope>
    <source>
        <strain evidence="3 4">HHB12029</strain>
    </source>
</reference>
<feature type="chain" id="PRO_5012565599" evidence="2">
    <location>
        <begin position="16"/>
        <end position="141"/>
    </location>
</feature>
<proteinExistence type="predicted"/>
<dbReference type="Proteomes" id="UP000077266">
    <property type="component" value="Unassembled WGS sequence"/>
</dbReference>
<keyword evidence="2" id="KW-0732">Signal</keyword>
<sequence length="141" mass="15854">MFLLHSLLWISKALSDKLQRQEPLSTLHLFVTQYVDGSWLGISAVRFNINFQVGARVSVPLVQSPEYTRSSEMGFQYVLTTLDQSTCSADSGTGFNFPDSHPHRRATVSPLATMRHSRESLGQNRRPRRRCGFRGQVSAGL</sequence>
<evidence type="ECO:0000256" key="2">
    <source>
        <dbReference type="SAM" id="SignalP"/>
    </source>
</evidence>
<feature type="signal peptide" evidence="2">
    <location>
        <begin position="1"/>
        <end position="15"/>
    </location>
</feature>
<evidence type="ECO:0000256" key="1">
    <source>
        <dbReference type="SAM" id="MobiDB-lite"/>
    </source>
</evidence>
<evidence type="ECO:0000313" key="3">
    <source>
        <dbReference type="EMBL" id="KZV93661.1"/>
    </source>
</evidence>
<dbReference type="AlphaFoldDB" id="A0A165INS4"/>
<feature type="region of interest" description="Disordered" evidence="1">
    <location>
        <begin position="116"/>
        <end position="141"/>
    </location>
</feature>